<proteinExistence type="predicted"/>
<accession>A0A151X1J4</accession>
<gene>
    <name evidence="4" type="ORF">ALC60_07027</name>
</gene>
<feature type="domain" description="CCHC-type" evidence="3">
    <location>
        <begin position="111"/>
        <end position="126"/>
    </location>
</feature>
<keyword evidence="1" id="KW-0862">Zinc</keyword>
<dbReference type="STRING" id="64791.A0A151X1J4"/>
<dbReference type="GO" id="GO:0003676">
    <property type="term" value="F:nucleic acid binding"/>
    <property type="evidence" value="ECO:0007669"/>
    <property type="project" value="InterPro"/>
</dbReference>
<dbReference type="EMBL" id="KQ982592">
    <property type="protein sequence ID" value="KYQ54073.1"/>
    <property type="molecule type" value="Genomic_DNA"/>
</dbReference>
<feature type="compositionally biased region" description="Pro residues" evidence="2">
    <location>
        <begin position="217"/>
        <end position="229"/>
    </location>
</feature>
<keyword evidence="5" id="KW-1185">Reference proteome</keyword>
<sequence>MTRIAKNKITEIKSSGRNKVAVYFNDFVIANQVLSHPLIKESGLSASIPPFRVIRTGVIKNVPLDISEDDIINHFASPYKIVSVRRLNIRTLTYLHINFPVLPYFPRVLMCFSCLRYGHVSSDCKSKPRCARCGSHKHPKVEDCPRLHLPPVCCNCGGEYLPSSSECPAYVRQKQIYAYATIENLSYLEARQRFATSSPFASPSPPNLFHHSDFPALPKPPPPPHPSRSPPRYDDPVASHAVGASFIAPDTRLFPGRSYADTASSISSHKPSDSPQIFASRSYPPSSIPRAPPCADVGSVRAPAHRPTDAYAKIRESHNALLYSPNGRPPNYANPPAPPLFPNNPTAPSDPLPPSSSSPSTTPPSLLTSAPNSLQYGISQIIQIIVSLLFQMLNNNPEVPPNSNLSTGLYNILNALQALTNTQ</sequence>
<feature type="compositionally biased region" description="Low complexity" evidence="2">
    <location>
        <begin position="357"/>
        <end position="368"/>
    </location>
</feature>
<evidence type="ECO:0000313" key="4">
    <source>
        <dbReference type="EMBL" id="KYQ54073.1"/>
    </source>
</evidence>
<reference evidence="4 5" key="1">
    <citation type="submission" date="2015-09" db="EMBL/GenBank/DDBJ databases">
        <title>Trachymyrmex zeteki WGS genome.</title>
        <authorList>
            <person name="Nygaard S."/>
            <person name="Hu H."/>
            <person name="Boomsma J."/>
            <person name="Zhang G."/>
        </authorList>
    </citation>
    <scope>NUCLEOTIDE SEQUENCE [LARGE SCALE GENOMIC DNA]</scope>
    <source>
        <strain evidence="4">Tzet28-1</strain>
        <tissue evidence="4">Whole body</tissue>
    </source>
</reference>
<evidence type="ECO:0000259" key="3">
    <source>
        <dbReference type="PROSITE" id="PS50158"/>
    </source>
</evidence>
<feature type="compositionally biased region" description="Pro residues" evidence="2">
    <location>
        <begin position="332"/>
        <end position="342"/>
    </location>
</feature>
<protein>
    <recommendedName>
        <fullName evidence="3">CCHC-type domain-containing protein</fullName>
    </recommendedName>
</protein>
<dbReference type="InterPro" id="IPR036875">
    <property type="entry name" value="Znf_CCHC_sf"/>
</dbReference>
<dbReference type="AlphaFoldDB" id="A0A151X1J4"/>
<feature type="compositionally biased region" description="Polar residues" evidence="2">
    <location>
        <begin position="275"/>
        <end position="285"/>
    </location>
</feature>
<dbReference type="InterPro" id="IPR001878">
    <property type="entry name" value="Znf_CCHC"/>
</dbReference>
<keyword evidence="1" id="KW-0863">Zinc-finger</keyword>
<keyword evidence="1" id="KW-0479">Metal-binding</keyword>
<evidence type="ECO:0000256" key="2">
    <source>
        <dbReference type="SAM" id="MobiDB-lite"/>
    </source>
</evidence>
<dbReference type="Gene3D" id="4.10.60.10">
    <property type="entry name" value="Zinc finger, CCHC-type"/>
    <property type="match status" value="1"/>
</dbReference>
<dbReference type="GO" id="GO:0008270">
    <property type="term" value="F:zinc ion binding"/>
    <property type="evidence" value="ECO:0007669"/>
    <property type="project" value="UniProtKB-KW"/>
</dbReference>
<feature type="region of interest" description="Disordered" evidence="2">
    <location>
        <begin position="321"/>
        <end position="368"/>
    </location>
</feature>
<evidence type="ECO:0000313" key="5">
    <source>
        <dbReference type="Proteomes" id="UP000075809"/>
    </source>
</evidence>
<dbReference type="SUPFAM" id="SSF57756">
    <property type="entry name" value="Retrovirus zinc finger-like domains"/>
    <property type="match status" value="1"/>
</dbReference>
<dbReference type="PROSITE" id="PS50158">
    <property type="entry name" value="ZF_CCHC"/>
    <property type="match status" value="1"/>
</dbReference>
<organism evidence="4 5">
    <name type="scientific">Mycetomoellerius zeteki</name>
    <dbReference type="NCBI Taxonomy" id="64791"/>
    <lineage>
        <taxon>Eukaryota</taxon>
        <taxon>Metazoa</taxon>
        <taxon>Ecdysozoa</taxon>
        <taxon>Arthropoda</taxon>
        <taxon>Hexapoda</taxon>
        <taxon>Insecta</taxon>
        <taxon>Pterygota</taxon>
        <taxon>Neoptera</taxon>
        <taxon>Endopterygota</taxon>
        <taxon>Hymenoptera</taxon>
        <taxon>Apocrita</taxon>
        <taxon>Aculeata</taxon>
        <taxon>Formicoidea</taxon>
        <taxon>Formicidae</taxon>
        <taxon>Myrmicinae</taxon>
        <taxon>Mycetomoellerius</taxon>
    </lineage>
</organism>
<dbReference type="Proteomes" id="UP000075809">
    <property type="component" value="Unassembled WGS sequence"/>
</dbReference>
<evidence type="ECO:0000256" key="1">
    <source>
        <dbReference type="PROSITE-ProRule" id="PRU00047"/>
    </source>
</evidence>
<feature type="region of interest" description="Disordered" evidence="2">
    <location>
        <begin position="261"/>
        <end position="302"/>
    </location>
</feature>
<name>A0A151X1J4_9HYME</name>
<feature type="region of interest" description="Disordered" evidence="2">
    <location>
        <begin position="211"/>
        <end position="236"/>
    </location>
</feature>